<evidence type="ECO:0000313" key="3">
    <source>
        <dbReference type="EMBL" id="CFX84029.1"/>
    </source>
</evidence>
<dbReference type="RefSeq" id="WP_046498375.1">
    <property type="nucleotide sequence ID" value="NZ_CGIH01000032.1"/>
</dbReference>
<dbReference type="EMBL" id="CGIH01000032">
    <property type="protein sequence ID" value="CFX84029.1"/>
    <property type="molecule type" value="Genomic_DNA"/>
</dbReference>
<name>A0A0E4GEC1_9FIRM</name>
<reference evidence="3 4" key="1">
    <citation type="submission" date="2015-03" db="EMBL/GenBank/DDBJ databases">
        <authorList>
            <person name="Murphy D."/>
        </authorList>
    </citation>
    <scope>NUCLEOTIDE SEQUENCE [LARGE SCALE GENOMIC DNA]</scope>
    <source>
        <strain evidence="3 4">OL-4</strain>
    </source>
</reference>
<gene>
    <name evidence="3" type="ORF">1991</name>
</gene>
<sequence length="255" mass="28748">MFDCEVEDNIIIFRFNYGRTNSITLKTLQGLKTYIDQLNDDDDLKGLILTGTGRYFSSGFDLETFTTFPSEQAIIDWFKIEEEVLYHLFTCSKPVIAAINGHTTAAGMIVSMASDYRLAINNARVKVGMTEIKIGLSLTPAEADIMLYGLDSDKKYRDVVFGGNLFSPIDAVNREIFDELVDDQDELINQAKAKICNLIDTPGRPFIGLKKLQRQQRAETMRKNIDNFDMNNLVVTFTNPAILQTLNYIKQSLAG</sequence>
<dbReference type="Pfam" id="PF00378">
    <property type="entry name" value="ECH_1"/>
    <property type="match status" value="1"/>
</dbReference>
<dbReference type="GO" id="GO:0003824">
    <property type="term" value="F:catalytic activity"/>
    <property type="evidence" value="ECO:0007669"/>
    <property type="project" value="InterPro"/>
</dbReference>
<dbReference type="PANTHER" id="PTHR11941">
    <property type="entry name" value="ENOYL-COA HYDRATASE-RELATED"/>
    <property type="match status" value="1"/>
</dbReference>
<dbReference type="PANTHER" id="PTHR11941:SF54">
    <property type="entry name" value="ENOYL-COA HYDRATASE, MITOCHONDRIAL"/>
    <property type="match status" value="1"/>
</dbReference>
<dbReference type="AlphaFoldDB" id="A0A0E4GEC1"/>
<dbReference type="Gene3D" id="3.90.226.10">
    <property type="entry name" value="2-enoyl-CoA Hydratase, Chain A, domain 1"/>
    <property type="match status" value="1"/>
</dbReference>
<dbReference type="CDD" id="cd06558">
    <property type="entry name" value="crotonase-like"/>
    <property type="match status" value="1"/>
</dbReference>
<evidence type="ECO:0000256" key="1">
    <source>
        <dbReference type="ARBA" id="ARBA00005254"/>
    </source>
</evidence>
<keyword evidence="4" id="KW-1185">Reference proteome</keyword>
<dbReference type="InterPro" id="IPR029045">
    <property type="entry name" value="ClpP/crotonase-like_dom_sf"/>
</dbReference>
<accession>A0A0E4GEC1</accession>
<proteinExistence type="inferred from homology"/>
<protein>
    <submittedName>
        <fullName evidence="3">Crotonase superfamily</fullName>
    </submittedName>
</protein>
<dbReference type="PROSITE" id="PS00166">
    <property type="entry name" value="ENOYL_COA_HYDRATASE"/>
    <property type="match status" value="1"/>
</dbReference>
<dbReference type="InterPro" id="IPR001753">
    <property type="entry name" value="Enoyl-CoA_hydra/iso"/>
</dbReference>
<comment type="similarity">
    <text evidence="1 2">Belongs to the enoyl-CoA hydratase/isomerase family.</text>
</comment>
<evidence type="ECO:0000256" key="2">
    <source>
        <dbReference type="RuleBase" id="RU003707"/>
    </source>
</evidence>
<evidence type="ECO:0000313" key="4">
    <source>
        <dbReference type="Proteomes" id="UP000045545"/>
    </source>
</evidence>
<dbReference type="GO" id="GO:0006635">
    <property type="term" value="P:fatty acid beta-oxidation"/>
    <property type="evidence" value="ECO:0007669"/>
    <property type="project" value="TreeGrafter"/>
</dbReference>
<dbReference type="Proteomes" id="UP000045545">
    <property type="component" value="Unassembled WGS sequence"/>
</dbReference>
<dbReference type="InterPro" id="IPR018376">
    <property type="entry name" value="Enoyl-CoA_hyd/isom_CS"/>
</dbReference>
<dbReference type="SUPFAM" id="SSF52096">
    <property type="entry name" value="ClpP/crotonase"/>
    <property type="match status" value="1"/>
</dbReference>
<organism evidence="3 4">
    <name type="scientific">Syntrophomonas zehnderi OL-4</name>
    <dbReference type="NCBI Taxonomy" id="690567"/>
    <lineage>
        <taxon>Bacteria</taxon>
        <taxon>Bacillati</taxon>
        <taxon>Bacillota</taxon>
        <taxon>Clostridia</taxon>
        <taxon>Eubacteriales</taxon>
        <taxon>Syntrophomonadaceae</taxon>
        <taxon>Syntrophomonas</taxon>
    </lineage>
</organism>
<dbReference type="STRING" id="690567.1991"/>